<evidence type="ECO:0000256" key="1">
    <source>
        <dbReference type="SAM" id="MobiDB-lite"/>
    </source>
</evidence>
<dbReference type="Proteomes" id="UP001438707">
    <property type="component" value="Unassembled WGS sequence"/>
</dbReference>
<comment type="caution">
    <text evidence="2">The sequence shown here is derived from an EMBL/GenBank/DDBJ whole genome shotgun (WGS) entry which is preliminary data.</text>
</comment>
<feature type="compositionally biased region" description="Acidic residues" evidence="1">
    <location>
        <begin position="319"/>
        <end position="328"/>
    </location>
</feature>
<accession>A0AAW1R1Y2</accession>
<feature type="region of interest" description="Disordered" evidence="1">
    <location>
        <begin position="129"/>
        <end position="223"/>
    </location>
</feature>
<feature type="region of interest" description="Disordered" evidence="1">
    <location>
        <begin position="1"/>
        <end position="37"/>
    </location>
</feature>
<feature type="compositionally biased region" description="Basic and acidic residues" evidence="1">
    <location>
        <begin position="736"/>
        <end position="747"/>
    </location>
</feature>
<name>A0AAW1R1Y2_9CHLO</name>
<feature type="compositionally biased region" description="Low complexity" evidence="1">
    <location>
        <begin position="189"/>
        <end position="223"/>
    </location>
</feature>
<organism evidence="2 3">
    <name type="scientific">Apatococcus lobatus</name>
    <dbReference type="NCBI Taxonomy" id="904363"/>
    <lineage>
        <taxon>Eukaryota</taxon>
        <taxon>Viridiplantae</taxon>
        <taxon>Chlorophyta</taxon>
        <taxon>core chlorophytes</taxon>
        <taxon>Trebouxiophyceae</taxon>
        <taxon>Chlorellales</taxon>
        <taxon>Chlorellaceae</taxon>
        <taxon>Apatococcus</taxon>
    </lineage>
</organism>
<evidence type="ECO:0000313" key="3">
    <source>
        <dbReference type="Proteomes" id="UP001438707"/>
    </source>
</evidence>
<feature type="compositionally biased region" description="Low complexity" evidence="1">
    <location>
        <begin position="356"/>
        <end position="368"/>
    </location>
</feature>
<feature type="compositionally biased region" description="Polar residues" evidence="1">
    <location>
        <begin position="164"/>
        <end position="173"/>
    </location>
</feature>
<feature type="compositionally biased region" description="Polar residues" evidence="1">
    <location>
        <begin position="641"/>
        <end position="652"/>
    </location>
</feature>
<sequence length="875" mass="90755">MPRAFGAEGKGSLELQKTVNRASAHRRQPRALSKPHRTIQKDQSAFTPAQALSAALGAVAASQLLCSSAANALPDTRNAHQPTLSVERAWIESYLLQDAHDRLAEMPDKQLLHLFQQALRHEHPDLIEGLGSSEVDRDSNPGRLLDSTGLAAPSSDKHAGDQPGPSSISSQPAAATAANPVGNSKLSETTQDSQSSTDSGLPPSQQHQAGAQPAAQSPGPAAGKNAIKQAFGIRLPFGPWQGIPLPELPRMPDGRTSALELPSTLADQASGELERGGAPQQGSASPGPGSEAARPSSNTPSISDQSTGSTTRQDQGPPDNEDQDEVDETSSLLLSQAAADPASSQGQAERDGGSGRRPAGKGAAGGWAPALQGLQLPKLPSSGAVMAGAAQVLPPTLAVGAAAVLAKALWDLVDWTGDGGEDESAAPQNGTSIPTKAADGARARPTDPAAPTPDQSPPPSTEPPKQSQAILSGRMSPSNPPTHQAVESPGLPFAELLRSDAKDGTTSAQRPSRQHKNPAVQAAAAFWESRPHQQGEGLRVSHANSSLAESQDDPAWTTAEARVSPAMLQQMTSGGSAGGGGVLWRRTPAPESLHSQSNVPENKPSAGSVPFTSPILPSEQAPGPADEKYASDLSAPVSLAGDQTATGKSVDNTEAGPFSSASHIPQSRALLSNLPPHNIMPDLANSSAGASRTANQQAQQHRAGDGRDSHGSQVISNSASMQPDTQHAQQALQGNSHHDGHETHHPDSAPAFSKRAVNMAFHLHGPHQSAPPDREMGRDQEHPAADKQGSLQQMSGHDMQRPDPWQTPVGWDHSPPTSQGARSGVGASNNHTSLETGSSNQVVPFKHGSPAFKSESNSQRAARARQSRGLLDNCE</sequence>
<feature type="compositionally biased region" description="Basic residues" evidence="1">
    <location>
        <begin position="23"/>
        <end position="37"/>
    </location>
</feature>
<feature type="compositionally biased region" description="Polar residues" evidence="1">
    <location>
        <begin position="815"/>
        <end position="842"/>
    </location>
</feature>
<feature type="compositionally biased region" description="Polar residues" evidence="1">
    <location>
        <begin position="295"/>
        <end position="314"/>
    </location>
</feature>
<feature type="region of interest" description="Disordered" evidence="1">
    <location>
        <begin position="764"/>
        <end position="875"/>
    </location>
</feature>
<dbReference type="AlphaFoldDB" id="A0AAW1R1Y2"/>
<evidence type="ECO:0000313" key="2">
    <source>
        <dbReference type="EMBL" id="KAK9827513.1"/>
    </source>
</evidence>
<proteinExistence type="predicted"/>
<feature type="compositionally biased region" description="Polar residues" evidence="1">
    <location>
        <begin position="711"/>
        <end position="735"/>
    </location>
</feature>
<protein>
    <submittedName>
        <fullName evidence="2">Uncharacterized protein</fullName>
    </submittedName>
</protein>
<feature type="region of interest" description="Disordered" evidence="1">
    <location>
        <begin position="419"/>
        <end position="749"/>
    </location>
</feature>
<dbReference type="EMBL" id="JALJOS010000018">
    <property type="protein sequence ID" value="KAK9827513.1"/>
    <property type="molecule type" value="Genomic_DNA"/>
</dbReference>
<keyword evidence="3" id="KW-1185">Reference proteome</keyword>
<feature type="compositionally biased region" description="Pro residues" evidence="1">
    <location>
        <begin position="448"/>
        <end position="462"/>
    </location>
</feature>
<feature type="compositionally biased region" description="Polar residues" evidence="1">
    <location>
        <begin position="684"/>
        <end position="700"/>
    </location>
</feature>
<feature type="region of interest" description="Disordered" evidence="1">
    <location>
        <begin position="270"/>
        <end position="368"/>
    </location>
</feature>
<feature type="compositionally biased region" description="Basic and acidic residues" evidence="1">
    <location>
        <begin position="772"/>
        <end position="785"/>
    </location>
</feature>
<reference evidence="2 3" key="1">
    <citation type="journal article" date="2024" name="Nat. Commun.">
        <title>Phylogenomics reveals the evolutionary origins of lichenization in chlorophyte algae.</title>
        <authorList>
            <person name="Puginier C."/>
            <person name="Libourel C."/>
            <person name="Otte J."/>
            <person name="Skaloud P."/>
            <person name="Haon M."/>
            <person name="Grisel S."/>
            <person name="Petersen M."/>
            <person name="Berrin J.G."/>
            <person name="Delaux P.M."/>
            <person name="Dal Grande F."/>
            <person name="Keller J."/>
        </authorList>
    </citation>
    <scope>NUCLEOTIDE SEQUENCE [LARGE SCALE GENOMIC DNA]</scope>
    <source>
        <strain evidence="2 3">SAG 2145</strain>
    </source>
</reference>
<gene>
    <name evidence="2" type="ORF">WJX74_007193</name>
</gene>